<reference evidence="2" key="1">
    <citation type="journal article" date="2019" name="Int. J. Syst. Evol. Microbiol.">
        <title>The Global Catalogue of Microorganisms (GCM) 10K type strain sequencing project: providing services to taxonomists for standard genome sequencing and annotation.</title>
        <authorList>
            <consortium name="The Broad Institute Genomics Platform"/>
            <consortium name="The Broad Institute Genome Sequencing Center for Infectious Disease"/>
            <person name="Wu L."/>
            <person name="Ma J."/>
        </authorList>
    </citation>
    <scope>NUCLEOTIDE SEQUENCE [LARGE SCALE GENOMIC DNA]</scope>
    <source>
        <strain evidence="2">CECT 7956</strain>
    </source>
</reference>
<organism evidence="1 2">
    <name type="scientific">Lacihabitans lacunae</name>
    <dbReference type="NCBI Taxonomy" id="1028214"/>
    <lineage>
        <taxon>Bacteria</taxon>
        <taxon>Pseudomonadati</taxon>
        <taxon>Bacteroidota</taxon>
        <taxon>Cytophagia</taxon>
        <taxon>Cytophagales</taxon>
        <taxon>Leadbetterellaceae</taxon>
        <taxon>Lacihabitans</taxon>
    </lineage>
</organism>
<dbReference type="PROSITE" id="PS51257">
    <property type="entry name" value="PROKAR_LIPOPROTEIN"/>
    <property type="match status" value="1"/>
</dbReference>
<comment type="caution">
    <text evidence="1">The sequence shown here is derived from an EMBL/GenBank/DDBJ whole genome shotgun (WGS) entry which is preliminary data.</text>
</comment>
<dbReference type="EMBL" id="JBHRYQ010000001">
    <property type="protein sequence ID" value="MFC3811702.1"/>
    <property type="molecule type" value="Genomic_DNA"/>
</dbReference>
<dbReference type="RefSeq" id="WP_379838541.1">
    <property type="nucleotide sequence ID" value="NZ_JBHRYQ010000001.1"/>
</dbReference>
<protein>
    <submittedName>
        <fullName evidence="1">Uncharacterized protein</fullName>
    </submittedName>
</protein>
<accession>A0ABV7Z096</accession>
<dbReference type="Proteomes" id="UP001595616">
    <property type="component" value="Unassembled WGS sequence"/>
</dbReference>
<proteinExistence type="predicted"/>
<evidence type="ECO:0000313" key="2">
    <source>
        <dbReference type="Proteomes" id="UP001595616"/>
    </source>
</evidence>
<gene>
    <name evidence="1" type="ORF">ACFOOI_13650</name>
</gene>
<keyword evidence="2" id="KW-1185">Reference proteome</keyword>
<sequence length="317" mass="35436">MKQFIILMTASLFFVACNNQDIQKPSDANQISLMENIKVENGILKFVDEDHFQLTISKLSLMKDIEKMTGAIVEFENYESNYQAYDNITESQFSQISKSNKTSGYENILNIQRVDGSEPQIVRNITYAPLGLLINKEGKVIIGNKIHQFFYDKVLVASYAPTGISSVNETYPVEHKVVLKELKNLKPSAEIKSCDQYRYSGNERRLCGIINYSLYYSPGISGKTYTTFTTEHQTRTLGFIWYTSVISTISLSGTAYVDYSPVSINMVTTNASNTNYYVPSYCSPVPGGTYCSSGIVTGSSTTHKGIGLDGNWKQVNL</sequence>
<name>A0ABV7Z096_9BACT</name>
<evidence type="ECO:0000313" key="1">
    <source>
        <dbReference type="EMBL" id="MFC3811702.1"/>
    </source>
</evidence>